<comment type="caution">
    <text evidence="2">The sequence shown here is derived from an EMBL/GenBank/DDBJ whole genome shotgun (WGS) entry which is preliminary data.</text>
</comment>
<gene>
    <name evidence="2" type="ORF">LY90DRAFT_677665</name>
</gene>
<protein>
    <submittedName>
        <fullName evidence="2">Scaffoldin</fullName>
    </submittedName>
</protein>
<keyword evidence="1" id="KW-0732">Signal</keyword>
<sequence length="2119" mass="224927">MILPFIFEFLYIIGAKVLGNCEGVTLTDCASTAVTYCLHTDGKIYGVQVEGTQCAPPLTSGVHVFDSSSKKEINLSGGYIESTDAENLVLYQCSASGCLQTVGYAKIDTYTKLTGDEPDDWGASCTNYYSAPETAVSISEACTEVTYAANSFYKKETLYYKISKEGATSDSNSVACTAADIGKFTSASGVCLGVKVDTTTTVSTTLTGTTQYILTGTLASGTVFSYSSKDGILITEGTNIIYHDVTNDVATPMLFNVDTKKTQAITGDISTEATKLLLFECQSGLCTRTAGYVKDGKETPNFYELTTSVSKLMIATDYAESCTTENSGKLVTTTNKLCINIGNSDVKEIDFPGSSGRYIISSGNSGFKTIRTVSGIISMNGIIETGKYVVKSDGVTIAITADSSDKGYLINCTNGSCTKVENPSIGFFKQGSTYYQCNGLSCSYLGDLTGVSNCSSIGQMKVGALICLDTTGGSEKTAGVVASGVESKYYLVHYDPASVFASSMNPGEFGVLKATENDITLDTTITGDKCVDANFVVTTKDGSCSNSEYSCTSGICVAAKALPICDDTSSALCNKAGGSVTLIAGDYCINQAKTDIYKAEAGVCTKENLSQGTYKIFKCTSKNKCVDVSSGIASLTGTENLLLYYFDKALSQKNNGFYYLASQRLIYCPAGSNNGACAKVITKGHYVNTGNSNENDKEAKPLLTIASNDDASAVAKASIMTETYYLDATSLGSDGKYSKIIYCVDNVGTLVCTSQTPREGYYLNASKTDLTDSLINCRGNPVKCEIKAATNDYSYIDEGHKDYIISCSAGSCTTNPGSKLQGHGYVDGTTTTNPNVMITYDRTSSKFKQTTLTLTASGVHYVNALDPKQLTTCKTTGGCTSGNASPAFYDDNTDSNHILTCTADGCISSIALTRCKTVAPSAYCTYEDGSSGTDLPVGRFCIHTDGKIYKSIDGDCQAQGTQGSFLFKANGNFYESITLDTSYTGNDSGLIYECKDNGGITCSQVISSSIVVGDNKYMYSCDKEGLCSKKTSVNPGYYLVGSPSVVSEKSYLSYGKLLKCTNTLLNICVLIDTGTDPVTANDNYIDAASSDNIITCPGTTSCYSSAHGASATEPKYYIDGENKLNIITCNGSGCTLSPGSQLQGHAYISGTDLSKKTMIKYNGSSAFVTEVITEEKYYIDGSNPKYLITCTVSGGCFSGTPSIPSGSTIRIEDDALADDGQKITCSEEGCISAKIITECAKVDNGKCYTTYPGTVLAANKFCIYTDGKIYKSTNADGTCTAQEDTLLLKDNTGFEADTLDTGSGMIYSCASGTCSQIISSHYLDSTNNKLYSCDKDGTCSKATTIGLGYYVLGVPTVSSTAPFHTYSELLKCTGNNLDNCEKITSITDGNFIDVSPVSLSSPADPTNVIACISKSKSCSIQAGSQVSGYAYIDANDSSHQSLIIYDGSTSLVSILGSQLPGHAYIDASDPSNKFVITCTEYGCTSEDKIKNLAAGKKLYFINGSDPTYLITCEKNRGSCSVGSAAQTEGVFEDGTDNTHTIMCTSTGCISFKSISKCSAVTSTAKCKYDNNETPTDLDVNHHCINSDGKIYKSATASSCAAVASGTYLIKSDGTAEELNDSYTGTDSGIIFSCSNSVCIPIIFAHFLGPNVSANSNKPTYMYDCDANGQCTKMTTIKAGIYVNGKPTISSSRSDLTYSSLVKCTETEVSSCSSVDISASSDKYYIDIDGTLIKCNTSVCERMDYPAHGYYINTGDTTTNKYIQCSGNGCKAIPEPTADCTASTIGQLVKSGSEFKLCLGYGASAILSQKIDIGAASEYLVNYYSSSIFKSYVSKSEYFGIVKVTGASSIVLDSTNVVTVHCYSDTDLTSTVVQTGDTCLGGSSKYICNTDGVCIKETVGDVTNKVAPSTIPRIKKEKEEEEDTGASSLKIESEDEGSLFYCGTEGNDCTEIFDIGYYVIDKKTIYSCKEGQDGSTECSKSEVTEAENACNASTLGKIFLNQDKLSICFEYVSGGTPKEYSIELNVANSGNYIIHKDATNLFGLSSQQDYAIVSVKDRIITINKNYDNKLKYVYANKSGKMKLIEKGDTCPPKTGGGFDVDNIMELDCTQGKCKEVSASP</sequence>
<dbReference type="EMBL" id="MCOG01000354">
    <property type="protein sequence ID" value="ORY13989.1"/>
    <property type="molecule type" value="Genomic_DNA"/>
</dbReference>
<proteinExistence type="predicted"/>
<feature type="chain" id="PRO_5012192254" evidence="1">
    <location>
        <begin position="20"/>
        <end position="2119"/>
    </location>
</feature>
<reference evidence="2 3" key="1">
    <citation type="submission" date="2016-08" db="EMBL/GenBank/DDBJ databases">
        <title>A Parts List for Fungal Cellulosomes Revealed by Comparative Genomics.</title>
        <authorList>
            <consortium name="DOE Joint Genome Institute"/>
            <person name="Haitjema C.H."/>
            <person name="Gilmore S.P."/>
            <person name="Henske J.K."/>
            <person name="Solomon K.V."/>
            <person name="De Groot R."/>
            <person name="Kuo A."/>
            <person name="Mondo S.J."/>
            <person name="Salamov A.A."/>
            <person name="Labutti K."/>
            <person name="Zhao Z."/>
            <person name="Chiniquy J."/>
            <person name="Barry K."/>
            <person name="Brewer H.M."/>
            <person name="Purvine S.O."/>
            <person name="Wright A.T."/>
            <person name="Boxma B."/>
            <person name="Van Alen T."/>
            <person name="Hackstein J.H."/>
            <person name="Baker S.E."/>
            <person name="Grigoriev I.V."/>
            <person name="O'Malley M.A."/>
        </authorList>
    </citation>
    <scope>NUCLEOTIDE SEQUENCE [LARGE SCALE GENOMIC DNA]</scope>
    <source>
        <strain evidence="2 3">G1</strain>
    </source>
</reference>
<accession>A0A1Y1ZUQ5</accession>
<keyword evidence="3" id="KW-1185">Reference proteome</keyword>
<dbReference type="STRING" id="1754190.A0A1Y1ZUQ5"/>
<evidence type="ECO:0000256" key="1">
    <source>
        <dbReference type="SAM" id="SignalP"/>
    </source>
</evidence>
<organism evidence="2 3">
    <name type="scientific">Neocallimastix californiae</name>
    <dbReference type="NCBI Taxonomy" id="1754190"/>
    <lineage>
        <taxon>Eukaryota</taxon>
        <taxon>Fungi</taxon>
        <taxon>Fungi incertae sedis</taxon>
        <taxon>Chytridiomycota</taxon>
        <taxon>Chytridiomycota incertae sedis</taxon>
        <taxon>Neocallimastigomycetes</taxon>
        <taxon>Neocallimastigales</taxon>
        <taxon>Neocallimastigaceae</taxon>
        <taxon>Neocallimastix</taxon>
    </lineage>
</organism>
<name>A0A1Y1ZUQ5_9FUNG</name>
<dbReference type="Proteomes" id="UP000193920">
    <property type="component" value="Unassembled WGS sequence"/>
</dbReference>
<evidence type="ECO:0000313" key="2">
    <source>
        <dbReference type="EMBL" id="ORY13989.1"/>
    </source>
</evidence>
<feature type="signal peptide" evidence="1">
    <location>
        <begin position="1"/>
        <end position="19"/>
    </location>
</feature>
<evidence type="ECO:0000313" key="3">
    <source>
        <dbReference type="Proteomes" id="UP000193920"/>
    </source>
</evidence>